<dbReference type="Gene3D" id="3.40.50.150">
    <property type="entry name" value="Vaccinia Virus protein VP39"/>
    <property type="match status" value="1"/>
</dbReference>
<accession>A0A1T4YN53</accession>
<dbReference type="OrthoDB" id="213472at2"/>
<dbReference type="Pfam" id="PF13649">
    <property type="entry name" value="Methyltransf_25"/>
    <property type="match status" value="1"/>
</dbReference>
<dbReference type="RefSeq" id="WP_078814898.1">
    <property type="nucleotide sequence ID" value="NZ_FUYE01000014.1"/>
</dbReference>
<evidence type="ECO:0000313" key="3">
    <source>
        <dbReference type="Proteomes" id="UP000190774"/>
    </source>
</evidence>
<reference evidence="3" key="1">
    <citation type="submission" date="2017-02" db="EMBL/GenBank/DDBJ databases">
        <authorList>
            <person name="Varghese N."/>
            <person name="Submissions S."/>
        </authorList>
    </citation>
    <scope>NUCLEOTIDE SEQUENCE [LARGE SCALE GENOMIC DNA]</scope>
    <source>
        <strain evidence="3">ATCC 700200</strain>
    </source>
</reference>
<evidence type="ECO:0000259" key="1">
    <source>
        <dbReference type="Pfam" id="PF13649"/>
    </source>
</evidence>
<proteinExistence type="predicted"/>
<dbReference type="CDD" id="cd02440">
    <property type="entry name" value="AdoMet_MTases"/>
    <property type="match status" value="1"/>
</dbReference>
<organism evidence="2 3">
    <name type="scientific">Prosthecobacter debontii</name>
    <dbReference type="NCBI Taxonomy" id="48467"/>
    <lineage>
        <taxon>Bacteria</taxon>
        <taxon>Pseudomonadati</taxon>
        <taxon>Verrucomicrobiota</taxon>
        <taxon>Verrucomicrobiia</taxon>
        <taxon>Verrucomicrobiales</taxon>
        <taxon>Verrucomicrobiaceae</taxon>
        <taxon>Prosthecobacter</taxon>
    </lineage>
</organism>
<gene>
    <name evidence="2" type="ORF">SAMN02745166_03732</name>
</gene>
<dbReference type="GO" id="GO:0008168">
    <property type="term" value="F:methyltransferase activity"/>
    <property type="evidence" value="ECO:0007669"/>
    <property type="project" value="UniProtKB-KW"/>
</dbReference>
<name>A0A1T4YN53_9BACT</name>
<feature type="domain" description="Methyltransferase" evidence="1">
    <location>
        <begin position="49"/>
        <end position="147"/>
    </location>
</feature>
<dbReference type="GO" id="GO:0032259">
    <property type="term" value="P:methylation"/>
    <property type="evidence" value="ECO:0007669"/>
    <property type="project" value="UniProtKB-KW"/>
</dbReference>
<protein>
    <submittedName>
        <fullName evidence="2">tRNA (Cmo5U34)-methyltransferase</fullName>
    </submittedName>
</protein>
<dbReference type="InterPro" id="IPR041698">
    <property type="entry name" value="Methyltransf_25"/>
</dbReference>
<sequence length="233" mass="25625">MSKTDPAAFFTEDHAAQYDKRFEKTAPLRDALHLLICAVFDPLPADARILCVGAGTGAEILKLASMFPGWHFAAVEPSAPMLALCRRKAEAAGIAERCEFHEGYLNTLPATEPFHAATSLLVSHFIVDRAARVQYYRAIAERLLPNGLLVSADLAGDLPSQGYQEDLEIWMALMRQADVPAENVENLRVVYGREVAMIPPEEVRSIIADAGFEPPAPFLQTGLIHACRSRRAR</sequence>
<keyword evidence="2" id="KW-0808">Transferase</keyword>
<dbReference type="EMBL" id="FUYE01000014">
    <property type="protein sequence ID" value="SKB02988.1"/>
    <property type="molecule type" value="Genomic_DNA"/>
</dbReference>
<evidence type="ECO:0000313" key="2">
    <source>
        <dbReference type="EMBL" id="SKB02988.1"/>
    </source>
</evidence>
<dbReference type="SUPFAM" id="SSF53335">
    <property type="entry name" value="S-adenosyl-L-methionine-dependent methyltransferases"/>
    <property type="match status" value="1"/>
</dbReference>
<keyword evidence="3" id="KW-1185">Reference proteome</keyword>
<dbReference type="InterPro" id="IPR029063">
    <property type="entry name" value="SAM-dependent_MTases_sf"/>
</dbReference>
<dbReference type="Proteomes" id="UP000190774">
    <property type="component" value="Unassembled WGS sequence"/>
</dbReference>
<dbReference type="STRING" id="48467.SAMN02745166_03732"/>
<keyword evidence="2" id="KW-0489">Methyltransferase</keyword>
<dbReference type="AlphaFoldDB" id="A0A1T4YN53"/>